<proteinExistence type="predicted"/>
<evidence type="ECO:0000313" key="2">
    <source>
        <dbReference type="Proteomes" id="UP001195483"/>
    </source>
</evidence>
<reference evidence="1" key="3">
    <citation type="submission" date="2023-05" db="EMBL/GenBank/DDBJ databases">
        <authorList>
            <person name="Smith C.H."/>
        </authorList>
    </citation>
    <scope>NUCLEOTIDE SEQUENCE</scope>
    <source>
        <strain evidence="1">CHS0354</strain>
        <tissue evidence="1">Mantle</tissue>
    </source>
</reference>
<dbReference type="EMBL" id="JAEAOA010001004">
    <property type="protein sequence ID" value="KAK3601701.1"/>
    <property type="molecule type" value="Genomic_DNA"/>
</dbReference>
<evidence type="ECO:0000313" key="1">
    <source>
        <dbReference type="EMBL" id="KAK3601701.1"/>
    </source>
</evidence>
<dbReference type="Proteomes" id="UP001195483">
    <property type="component" value="Unassembled WGS sequence"/>
</dbReference>
<name>A0AAE0T0X8_9BIVA</name>
<protein>
    <submittedName>
        <fullName evidence="1">Uncharacterized protein</fullName>
    </submittedName>
</protein>
<sequence>MFKRISDPACDMDAPIPKDESVRDYQYYSYDARTPNQRGRIELQVQDTSRYFLLSKAFLEIEDVDVATTILGLARYSDDYSRSAGPSMMFAKDTTDFPENRNVTIGNMRNSAGDNTTPAVLSMNANFNLGFAVRKSMLKGHRGAFSCAIPLSYLWILQTYTKGYFWSKTYNCNRAIKH</sequence>
<gene>
    <name evidence="1" type="ORF">CHS0354_016059</name>
</gene>
<keyword evidence="2" id="KW-1185">Reference proteome</keyword>
<comment type="caution">
    <text evidence="1">The sequence shown here is derived from an EMBL/GenBank/DDBJ whole genome shotgun (WGS) entry which is preliminary data.</text>
</comment>
<dbReference type="AlphaFoldDB" id="A0AAE0T0X8"/>
<reference evidence="1" key="1">
    <citation type="journal article" date="2021" name="Genome Biol. Evol.">
        <title>A High-Quality Reference Genome for a Parasitic Bivalve with Doubly Uniparental Inheritance (Bivalvia: Unionida).</title>
        <authorList>
            <person name="Smith C.H."/>
        </authorList>
    </citation>
    <scope>NUCLEOTIDE SEQUENCE</scope>
    <source>
        <strain evidence="1">CHS0354</strain>
    </source>
</reference>
<organism evidence="1 2">
    <name type="scientific">Potamilus streckersoni</name>
    <dbReference type="NCBI Taxonomy" id="2493646"/>
    <lineage>
        <taxon>Eukaryota</taxon>
        <taxon>Metazoa</taxon>
        <taxon>Spiralia</taxon>
        <taxon>Lophotrochozoa</taxon>
        <taxon>Mollusca</taxon>
        <taxon>Bivalvia</taxon>
        <taxon>Autobranchia</taxon>
        <taxon>Heteroconchia</taxon>
        <taxon>Palaeoheterodonta</taxon>
        <taxon>Unionida</taxon>
        <taxon>Unionoidea</taxon>
        <taxon>Unionidae</taxon>
        <taxon>Ambleminae</taxon>
        <taxon>Lampsilini</taxon>
        <taxon>Potamilus</taxon>
    </lineage>
</organism>
<accession>A0AAE0T0X8</accession>
<reference evidence="1" key="2">
    <citation type="journal article" date="2021" name="Genome Biol. Evol.">
        <title>Developing a high-quality reference genome for a parasitic bivalve with doubly uniparental inheritance (Bivalvia: Unionida).</title>
        <authorList>
            <person name="Smith C.H."/>
        </authorList>
    </citation>
    <scope>NUCLEOTIDE SEQUENCE</scope>
    <source>
        <strain evidence="1">CHS0354</strain>
        <tissue evidence="1">Mantle</tissue>
    </source>
</reference>